<organism evidence="3 4">
    <name type="scientific">Gordonia hankookensis</name>
    <dbReference type="NCBI Taxonomy" id="589403"/>
    <lineage>
        <taxon>Bacteria</taxon>
        <taxon>Bacillati</taxon>
        <taxon>Actinomycetota</taxon>
        <taxon>Actinomycetes</taxon>
        <taxon>Mycobacteriales</taxon>
        <taxon>Gordoniaceae</taxon>
        <taxon>Gordonia</taxon>
    </lineage>
</organism>
<reference evidence="3 4" key="1">
    <citation type="submission" date="2020-09" db="EMBL/GenBank/DDBJ databases">
        <title>Novel species in genus Gordonia.</title>
        <authorList>
            <person name="Zhang G."/>
        </authorList>
    </citation>
    <scope>NUCLEOTIDE SEQUENCE [LARGE SCALE GENOMIC DNA]</scope>
    <source>
        <strain evidence="3 4">ON-33</strain>
    </source>
</reference>
<evidence type="ECO:0000313" key="4">
    <source>
        <dbReference type="Proteomes" id="UP000602395"/>
    </source>
</evidence>
<dbReference type="InterPro" id="IPR006311">
    <property type="entry name" value="TAT_signal"/>
</dbReference>
<dbReference type="RefSeq" id="WP_190268224.1">
    <property type="nucleotide sequence ID" value="NZ_BAABAD010000002.1"/>
</dbReference>
<keyword evidence="4" id="KW-1185">Reference proteome</keyword>
<evidence type="ECO:0000256" key="1">
    <source>
        <dbReference type="SAM" id="MobiDB-lite"/>
    </source>
</evidence>
<name>A0ABR7WG46_9ACTN</name>
<keyword evidence="2" id="KW-0732">Signal</keyword>
<dbReference type="Proteomes" id="UP000602395">
    <property type="component" value="Unassembled WGS sequence"/>
</dbReference>
<proteinExistence type="predicted"/>
<evidence type="ECO:0000256" key="2">
    <source>
        <dbReference type="SAM" id="SignalP"/>
    </source>
</evidence>
<sequence length="184" mass="18138">MCRVTSPLTRRAVLRGGLAVTVGTVAAATVAACDSGPSPEQITAAALVPLADAAFADQASAQSLAPRTPEYANALGVVAEQRGEHAQALREEVARLDEQTAGRISVPGAATPSSASPPSPRSSAPPNSPSAPAPTASTVDALRAQLARSARTAGDASVNLSGYSAGLAGAVGASVTSMVEVQLA</sequence>
<feature type="region of interest" description="Disordered" evidence="1">
    <location>
        <begin position="101"/>
        <end position="137"/>
    </location>
</feature>
<feature type="signal peptide" evidence="2">
    <location>
        <begin position="1"/>
        <end position="27"/>
    </location>
</feature>
<protein>
    <recommendedName>
        <fullName evidence="5">Tat pathway signal protein</fullName>
    </recommendedName>
</protein>
<evidence type="ECO:0000313" key="3">
    <source>
        <dbReference type="EMBL" id="MBD1321731.1"/>
    </source>
</evidence>
<gene>
    <name evidence="3" type="ORF">IDF66_19305</name>
</gene>
<dbReference type="PROSITE" id="PS51257">
    <property type="entry name" value="PROKAR_LIPOPROTEIN"/>
    <property type="match status" value="1"/>
</dbReference>
<dbReference type="EMBL" id="JACWMS010000004">
    <property type="protein sequence ID" value="MBD1321731.1"/>
    <property type="molecule type" value="Genomic_DNA"/>
</dbReference>
<evidence type="ECO:0008006" key="5">
    <source>
        <dbReference type="Google" id="ProtNLM"/>
    </source>
</evidence>
<accession>A0ABR7WG46</accession>
<dbReference type="PROSITE" id="PS51318">
    <property type="entry name" value="TAT"/>
    <property type="match status" value="1"/>
</dbReference>
<comment type="caution">
    <text evidence="3">The sequence shown here is derived from an EMBL/GenBank/DDBJ whole genome shotgun (WGS) entry which is preliminary data.</text>
</comment>
<feature type="chain" id="PRO_5047054924" description="Tat pathway signal protein" evidence="2">
    <location>
        <begin position="28"/>
        <end position="184"/>
    </location>
</feature>